<organism evidence="1 2">
    <name type="scientific">Moritella yayanosii</name>
    <dbReference type="NCBI Taxonomy" id="69539"/>
    <lineage>
        <taxon>Bacteria</taxon>
        <taxon>Pseudomonadati</taxon>
        <taxon>Pseudomonadota</taxon>
        <taxon>Gammaproteobacteria</taxon>
        <taxon>Alteromonadales</taxon>
        <taxon>Moritellaceae</taxon>
        <taxon>Moritella</taxon>
    </lineage>
</organism>
<name>A0A330LSY3_9GAMM</name>
<dbReference type="OrthoDB" id="6389032at2"/>
<gene>
    <name evidence="1" type="ORF">MORIYA_3066</name>
</gene>
<dbReference type="AlphaFoldDB" id="A0A330LSY3"/>
<evidence type="ECO:0000313" key="1">
    <source>
        <dbReference type="EMBL" id="SQD79522.1"/>
    </source>
</evidence>
<dbReference type="Pfam" id="PF12305">
    <property type="entry name" value="DUF3630"/>
    <property type="match status" value="1"/>
</dbReference>
<dbReference type="RefSeq" id="WP_112716234.1">
    <property type="nucleotide sequence ID" value="NZ_LS483250.1"/>
</dbReference>
<evidence type="ECO:0000313" key="2">
    <source>
        <dbReference type="Proteomes" id="UP000250163"/>
    </source>
</evidence>
<keyword evidence="2" id="KW-1185">Reference proteome</keyword>
<proteinExistence type="predicted"/>
<sequence length="97" mass="11028">MNWTLATQQATDNILMLEHEALNFENFTTLAPTLVALLAARVCEKNWGADRHAWVLEYQGINLLFEFEDYTCSAWLAVAREEDQGILVEIAAKLVRS</sequence>
<protein>
    <recommendedName>
        <fullName evidence="3">DUF3630 family protein</fullName>
    </recommendedName>
</protein>
<accession>A0A330LSY3</accession>
<dbReference type="Proteomes" id="UP000250163">
    <property type="component" value="Chromosome MORIYA"/>
</dbReference>
<dbReference type="InterPro" id="IPR022080">
    <property type="entry name" value="DUF3630"/>
</dbReference>
<dbReference type="EMBL" id="LS483250">
    <property type="protein sequence ID" value="SQD79522.1"/>
    <property type="molecule type" value="Genomic_DNA"/>
</dbReference>
<dbReference type="KEGG" id="mya:MORIYA_3066"/>
<evidence type="ECO:0008006" key="3">
    <source>
        <dbReference type="Google" id="ProtNLM"/>
    </source>
</evidence>
<reference evidence="2" key="1">
    <citation type="submission" date="2018-05" db="EMBL/GenBank/DDBJ databases">
        <authorList>
            <person name="Cea G.-C."/>
            <person name="William W."/>
        </authorList>
    </citation>
    <scope>NUCLEOTIDE SEQUENCE [LARGE SCALE GENOMIC DNA]</scope>
    <source>
        <strain evidence="2">DB21MT 5</strain>
    </source>
</reference>